<dbReference type="Proteomes" id="UP000266188">
    <property type="component" value="Unassembled WGS sequence"/>
</dbReference>
<name>A0A3A3A806_9EURO</name>
<keyword evidence="3 8" id="KW-0349">Heme</keyword>
<gene>
    <name evidence="10" type="ORF">PHISCL_02184</name>
</gene>
<dbReference type="InterPro" id="IPR001128">
    <property type="entry name" value="Cyt_P450"/>
</dbReference>
<feature type="binding site" description="axial binding residue" evidence="8">
    <location>
        <position position="355"/>
    </location>
    <ligand>
        <name>heme</name>
        <dbReference type="ChEBI" id="CHEBI:30413"/>
    </ligand>
    <ligandPart>
        <name>Fe</name>
        <dbReference type="ChEBI" id="CHEBI:18248"/>
    </ligandPart>
</feature>
<dbReference type="PRINTS" id="PR00385">
    <property type="entry name" value="P450"/>
</dbReference>
<dbReference type="EMBL" id="MVGC01000046">
    <property type="protein sequence ID" value="RJE25501.1"/>
    <property type="molecule type" value="Genomic_DNA"/>
</dbReference>
<proteinExistence type="inferred from homology"/>
<comment type="similarity">
    <text evidence="2 9">Belongs to the cytochrome P450 family.</text>
</comment>
<evidence type="ECO:0000256" key="3">
    <source>
        <dbReference type="ARBA" id="ARBA00022617"/>
    </source>
</evidence>
<evidence type="ECO:0000256" key="9">
    <source>
        <dbReference type="RuleBase" id="RU000461"/>
    </source>
</evidence>
<dbReference type="SUPFAM" id="SSF48264">
    <property type="entry name" value="Cytochrome P450"/>
    <property type="match status" value="1"/>
</dbReference>
<dbReference type="InterPro" id="IPR050121">
    <property type="entry name" value="Cytochrome_P450_monoxygenase"/>
</dbReference>
<evidence type="ECO:0000256" key="7">
    <source>
        <dbReference type="ARBA" id="ARBA00023033"/>
    </source>
</evidence>
<evidence type="ECO:0000256" key="1">
    <source>
        <dbReference type="ARBA" id="ARBA00001971"/>
    </source>
</evidence>
<dbReference type="PROSITE" id="PS00086">
    <property type="entry name" value="CYTOCHROME_P450"/>
    <property type="match status" value="1"/>
</dbReference>
<dbReference type="OrthoDB" id="1470350at2759"/>
<dbReference type="GO" id="GO:0020037">
    <property type="term" value="F:heme binding"/>
    <property type="evidence" value="ECO:0007669"/>
    <property type="project" value="InterPro"/>
</dbReference>
<evidence type="ECO:0000256" key="8">
    <source>
        <dbReference type="PIRSR" id="PIRSR602401-1"/>
    </source>
</evidence>
<accession>A0A3A3A806</accession>
<evidence type="ECO:0000256" key="6">
    <source>
        <dbReference type="ARBA" id="ARBA00023004"/>
    </source>
</evidence>
<dbReference type="PRINTS" id="PR00463">
    <property type="entry name" value="EP450I"/>
</dbReference>
<dbReference type="Pfam" id="PF00067">
    <property type="entry name" value="p450"/>
    <property type="match status" value="1"/>
</dbReference>
<sequence length="411" mass="46907">MNTGKSRKGRRLFLKDPSLYQPTPNGTDAIITANEKNHARVRRLLAHAFSSKALYEQETLLHTYADLLVQKVHEQIATSSAGTRVIDINQWYNFTTFDLIGDLAFGEPFQCLENEQYHWWVSLMFDAVRLSVYLKLLWFFPFLSMLLKLPLPRYLAERRNASFQLSVEKVARRLQRQTDRPDFMSYILKHNKGRYGLSTAEIEANAATFVLAGSETTSALLSGCTYYLLTNPTTYTRLVHEIRGAFERQSDIKLSSIATLPYLNAVLEESMRIYPPIPTMLPRIVPAGGAIINGQFVPEGTSVAISLWSTLHSSTHFTDADSFLPERWLANDPTSKFALDNKDAFQPFSYGPRNCLGQHLANAEMRLILTKVLYNFDLELLSESNDWAKQEMYNLWSRPALKVRVFRAGSR</sequence>
<dbReference type="AlphaFoldDB" id="A0A3A3A806"/>
<dbReference type="GO" id="GO:0016705">
    <property type="term" value="F:oxidoreductase activity, acting on paired donors, with incorporation or reduction of molecular oxygen"/>
    <property type="evidence" value="ECO:0007669"/>
    <property type="project" value="InterPro"/>
</dbReference>
<evidence type="ECO:0000313" key="11">
    <source>
        <dbReference type="Proteomes" id="UP000266188"/>
    </source>
</evidence>
<dbReference type="InterPro" id="IPR036396">
    <property type="entry name" value="Cyt_P450_sf"/>
</dbReference>
<dbReference type="STRING" id="2070753.A0A3A3A806"/>
<evidence type="ECO:0000256" key="4">
    <source>
        <dbReference type="ARBA" id="ARBA00022723"/>
    </source>
</evidence>
<keyword evidence="7 9" id="KW-0503">Monooxygenase</keyword>
<evidence type="ECO:0000256" key="2">
    <source>
        <dbReference type="ARBA" id="ARBA00010617"/>
    </source>
</evidence>
<dbReference type="GO" id="GO:0005506">
    <property type="term" value="F:iron ion binding"/>
    <property type="evidence" value="ECO:0007669"/>
    <property type="project" value="InterPro"/>
</dbReference>
<keyword evidence="11" id="KW-1185">Reference proteome</keyword>
<dbReference type="PANTHER" id="PTHR24305">
    <property type="entry name" value="CYTOCHROME P450"/>
    <property type="match status" value="1"/>
</dbReference>
<dbReference type="GO" id="GO:0004497">
    <property type="term" value="F:monooxygenase activity"/>
    <property type="evidence" value="ECO:0007669"/>
    <property type="project" value="UniProtKB-KW"/>
</dbReference>
<dbReference type="InterPro" id="IPR017972">
    <property type="entry name" value="Cyt_P450_CS"/>
</dbReference>
<keyword evidence="4 8" id="KW-0479">Metal-binding</keyword>
<dbReference type="Gene3D" id="1.10.630.10">
    <property type="entry name" value="Cytochrome P450"/>
    <property type="match status" value="1"/>
</dbReference>
<reference evidence="11" key="1">
    <citation type="submission" date="2017-02" db="EMBL/GenBank/DDBJ databases">
        <authorList>
            <person name="Tafer H."/>
            <person name="Lopandic K."/>
        </authorList>
    </citation>
    <scope>NUCLEOTIDE SEQUENCE [LARGE SCALE GENOMIC DNA]</scope>
    <source>
        <strain evidence="11">CBS 366.77</strain>
    </source>
</reference>
<comment type="caution">
    <text evidence="10">The sequence shown here is derived from an EMBL/GenBank/DDBJ whole genome shotgun (WGS) entry which is preliminary data.</text>
</comment>
<keyword evidence="6 8" id="KW-0408">Iron</keyword>
<evidence type="ECO:0000256" key="5">
    <source>
        <dbReference type="ARBA" id="ARBA00023002"/>
    </source>
</evidence>
<dbReference type="PANTHER" id="PTHR24305:SF210">
    <property type="entry name" value="CYTOCHROME P450 MONOOXYGENASE ASQL-RELATED"/>
    <property type="match status" value="1"/>
</dbReference>
<evidence type="ECO:0000313" key="10">
    <source>
        <dbReference type="EMBL" id="RJE25501.1"/>
    </source>
</evidence>
<organism evidence="10 11">
    <name type="scientific">Aspergillus sclerotialis</name>
    <dbReference type="NCBI Taxonomy" id="2070753"/>
    <lineage>
        <taxon>Eukaryota</taxon>
        <taxon>Fungi</taxon>
        <taxon>Dikarya</taxon>
        <taxon>Ascomycota</taxon>
        <taxon>Pezizomycotina</taxon>
        <taxon>Eurotiomycetes</taxon>
        <taxon>Eurotiomycetidae</taxon>
        <taxon>Eurotiales</taxon>
        <taxon>Aspergillaceae</taxon>
        <taxon>Aspergillus</taxon>
        <taxon>Aspergillus subgen. Polypaecilum</taxon>
    </lineage>
</organism>
<comment type="cofactor">
    <cofactor evidence="1 8">
        <name>heme</name>
        <dbReference type="ChEBI" id="CHEBI:30413"/>
    </cofactor>
</comment>
<protein>
    <submittedName>
        <fullName evidence="10">Cytochrome p450</fullName>
    </submittedName>
</protein>
<dbReference type="CDD" id="cd11058">
    <property type="entry name" value="CYP60B-like"/>
    <property type="match status" value="1"/>
</dbReference>
<keyword evidence="5 9" id="KW-0560">Oxidoreductase</keyword>
<dbReference type="InterPro" id="IPR002401">
    <property type="entry name" value="Cyt_P450_E_grp-I"/>
</dbReference>